<evidence type="ECO:0000256" key="3">
    <source>
        <dbReference type="ARBA" id="ARBA00022679"/>
    </source>
</evidence>
<sequence length="134" mass="15521">MFFFFYKERVPATILTGCRLYGDSRARLVGLIARVFSFRILIWFRNTSNRVDTGALPPFQFSYLRNRKSLSEFWRDCPILADNSKEHNCMPYEHYTATLLAQKGLEGEPTNRSLTHTSWVSHQAKVVKGKDGIL</sequence>
<reference evidence="7" key="1">
    <citation type="journal article" date="2017" name="Nature">
        <title>The sunflower genome provides insights into oil metabolism, flowering and Asterid evolution.</title>
        <authorList>
            <person name="Badouin H."/>
            <person name="Gouzy J."/>
            <person name="Grassa C.J."/>
            <person name="Murat F."/>
            <person name="Staton S.E."/>
            <person name="Cottret L."/>
            <person name="Lelandais-Briere C."/>
            <person name="Owens G.L."/>
            <person name="Carrere S."/>
            <person name="Mayjonade B."/>
            <person name="Legrand L."/>
            <person name="Gill N."/>
            <person name="Kane N.C."/>
            <person name="Bowers J.E."/>
            <person name="Hubner S."/>
            <person name="Bellec A."/>
            <person name="Berard A."/>
            <person name="Berges H."/>
            <person name="Blanchet N."/>
            <person name="Boniface M.C."/>
            <person name="Brunel D."/>
            <person name="Catrice O."/>
            <person name="Chaidir N."/>
            <person name="Claudel C."/>
            <person name="Donnadieu C."/>
            <person name="Faraut T."/>
            <person name="Fievet G."/>
            <person name="Helmstetter N."/>
            <person name="King M."/>
            <person name="Knapp S.J."/>
            <person name="Lai Z."/>
            <person name="Le Paslier M.C."/>
            <person name="Lippi Y."/>
            <person name="Lorenzon L."/>
            <person name="Mandel J.R."/>
            <person name="Marage G."/>
            <person name="Marchand G."/>
            <person name="Marquand E."/>
            <person name="Bret-Mestries E."/>
            <person name="Morien E."/>
            <person name="Nambeesan S."/>
            <person name="Nguyen T."/>
            <person name="Pegot-Espagnet P."/>
            <person name="Pouilly N."/>
            <person name="Raftis F."/>
            <person name="Sallet E."/>
            <person name="Schiex T."/>
            <person name="Thomas J."/>
            <person name="Vandecasteele C."/>
            <person name="Vares D."/>
            <person name="Vear F."/>
            <person name="Vautrin S."/>
            <person name="Crespi M."/>
            <person name="Mangin B."/>
            <person name="Burke J.M."/>
            <person name="Salse J."/>
            <person name="Munos S."/>
            <person name="Vincourt P."/>
            <person name="Rieseberg L.H."/>
            <person name="Langlade N.B."/>
        </authorList>
    </citation>
    <scope>NUCLEOTIDE SEQUENCE [LARGE SCALE GENOMIC DNA]</scope>
    <source>
        <strain evidence="7">cv. SF193</strain>
    </source>
</reference>
<keyword evidence="7" id="KW-1185">Reference proteome</keyword>
<dbReference type="InterPro" id="IPR003406">
    <property type="entry name" value="Glyco_trans_14"/>
</dbReference>
<evidence type="ECO:0000313" key="6">
    <source>
        <dbReference type="EMBL" id="OTG18584.1"/>
    </source>
</evidence>
<keyword evidence="2" id="KW-0328">Glycosyltransferase</keyword>
<comment type="subcellular location">
    <subcellularLocation>
        <location evidence="1">Membrane</location>
        <topology evidence="1">Single-pass type II membrane protein</topology>
    </subcellularLocation>
</comment>
<evidence type="ECO:0000256" key="4">
    <source>
        <dbReference type="ARBA" id="ARBA00023136"/>
    </source>
</evidence>
<dbReference type="EMBL" id="CM007897">
    <property type="protein sequence ID" value="OTG18584.1"/>
    <property type="molecule type" value="Genomic_DNA"/>
</dbReference>
<keyword evidence="5" id="KW-0325">Glycoprotein</keyword>
<evidence type="ECO:0000313" key="7">
    <source>
        <dbReference type="Proteomes" id="UP000215914"/>
    </source>
</evidence>
<keyword evidence="3 6" id="KW-0808">Transferase</keyword>
<proteinExistence type="predicted"/>
<dbReference type="Pfam" id="PF02485">
    <property type="entry name" value="Branch"/>
    <property type="match status" value="1"/>
</dbReference>
<accession>A0A251U622</accession>
<protein>
    <submittedName>
        <fullName evidence="6">Putative glycosyl transferase, family 14</fullName>
    </submittedName>
</protein>
<evidence type="ECO:0000256" key="5">
    <source>
        <dbReference type="ARBA" id="ARBA00023180"/>
    </source>
</evidence>
<dbReference type="Proteomes" id="UP000215914">
    <property type="component" value="Chromosome 8"/>
</dbReference>
<keyword evidence="4" id="KW-0472">Membrane</keyword>
<dbReference type="GO" id="GO:0016020">
    <property type="term" value="C:membrane"/>
    <property type="evidence" value="ECO:0007669"/>
    <property type="project" value="UniProtKB-SubCell"/>
</dbReference>
<evidence type="ECO:0000256" key="2">
    <source>
        <dbReference type="ARBA" id="ARBA00022676"/>
    </source>
</evidence>
<organism evidence="6 7">
    <name type="scientific">Helianthus annuus</name>
    <name type="common">Common sunflower</name>
    <dbReference type="NCBI Taxonomy" id="4232"/>
    <lineage>
        <taxon>Eukaryota</taxon>
        <taxon>Viridiplantae</taxon>
        <taxon>Streptophyta</taxon>
        <taxon>Embryophyta</taxon>
        <taxon>Tracheophyta</taxon>
        <taxon>Spermatophyta</taxon>
        <taxon>Magnoliopsida</taxon>
        <taxon>eudicotyledons</taxon>
        <taxon>Gunneridae</taxon>
        <taxon>Pentapetalae</taxon>
        <taxon>asterids</taxon>
        <taxon>campanulids</taxon>
        <taxon>Asterales</taxon>
        <taxon>Asteraceae</taxon>
        <taxon>Asteroideae</taxon>
        <taxon>Heliantheae alliance</taxon>
        <taxon>Heliantheae</taxon>
        <taxon>Helianthus</taxon>
    </lineage>
</organism>
<gene>
    <name evidence="6" type="ORF">HannXRQ_Chr08g0224661</name>
</gene>
<dbReference type="InParanoid" id="A0A251U622"/>
<dbReference type="AlphaFoldDB" id="A0A251U622"/>
<dbReference type="GO" id="GO:0016757">
    <property type="term" value="F:glycosyltransferase activity"/>
    <property type="evidence" value="ECO:0007669"/>
    <property type="project" value="UniProtKB-KW"/>
</dbReference>
<name>A0A251U622_HELAN</name>
<evidence type="ECO:0000256" key="1">
    <source>
        <dbReference type="ARBA" id="ARBA00004606"/>
    </source>
</evidence>